<accession>A0A0G4B554</accession>
<organism evidence="1 2">
    <name type="scientific">Berkelbacteria bacterium GW2011_GWE1_39_12</name>
    <dbReference type="NCBI Taxonomy" id="1618337"/>
    <lineage>
        <taxon>Bacteria</taxon>
        <taxon>Candidatus Berkelbacteria</taxon>
    </lineage>
</organism>
<gene>
    <name evidence="1" type="ORF">UT28_C0001G0763</name>
</gene>
<reference evidence="1 2" key="1">
    <citation type="journal article" date="2015" name="Nature">
        <title>rRNA introns, odd ribosomes, and small enigmatic genomes across a large radiation of phyla.</title>
        <authorList>
            <person name="Brown C.T."/>
            <person name="Hug L.A."/>
            <person name="Thomas B.C."/>
            <person name="Sharon I."/>
            <person name="Castelle C.J."/>
            <person name="Singh A."/>
            <person name="Wilkins M.J."/>
            <person name="Williams K.H."/>
            <person name="Banfield J.F."/>
        </authorList>
    </citation>
    <scope>NUCLEOTIDE SEQUENCE [LARGE SCALE GENOMIC DNA]</scope>
</reference>
<evidence type="ECO:0000313" key="2">
    <source>
        <dbReference type="Proteomes" id="UP000035648"/>
    </source>
</evidence>
<dbReference type="AlphaFoldDB" id="A0A0G4B554"/>
<dbReference type="STRING" id="1618337.UT28_C0001G0763"/>
<dbReference type="Proteomes" id="UP000035648">
    <property type="component" value="Chromosome"/>
</dbReference>
<sequence>MIVNLKIKYTNDKEGKVFVLLRIFEGDRTPYYILNDPNIYIRTGSITKRFEEIAHPDVQKMLFEKKNEAKKTCNLNNEIAASIYDNKINQSQLELDRMKATELQKPEEDRKKLFSKRLGIDGVSISAITLQPYYPAKNMVQPKTLMDEINEYRVLLHQAHYPQQERSFTPIPNGIFAFHYNDRSGGIRSEQIFTNGLFCDYFDISEYNPDTKEKVLAISHLIVRLKLILHSARKFYVKYGYQGGLTGNINITNTADARLGDIHRFDWGDLELTFLPSLNVPFELDTVILNDDENLKLFLRDRIEEIYWCFGLDVVPKSLMDALLA</sequence>
<dbReference type="KEGG" id="bbgw:UT28_C0001G0763"/>
<evidence type="ECO:0000313" key="1">
    <source>
        <dbReference type="EMBL" id="AKM82543.1"/>
    </source>
</evidence>
<name>A0A0G4B554_9BACT</name>
<protein>
    <submittedName>
        <fullName evidence="1">Uncharacterized protein</fullName>
    </submittedName>
</protein>
<dbReference type="EMBL" id="CP011213">
    <property type="protein sequence ID" value="AKM82543.1"/>
    <property type="molecule type" value="Genomic_DNA"/>
</dbReference>
<proteinExistence type="predicted"/>